<organism evidence="2 3">
    <name type="scientific">Acaulospora morrowiae</name>
    <dbReference type="NCBI Taxonomy" id="94023"/>
    <lineage>
        <taxon>Eukaryota</taxon>
        <taxon>Fungi</taxon>
        <taxon>Fungi incertae sedis</taxon>
        <taxon>Mucoromycota</taxon>
        <taxon>Glomeromycotina</taxon>
        <taxon>Glomeromycetes</taxon>
        <taxon>Diversisporales</taxon>
        <taxon>Acaulosporaceae</taxon>
        <taxon>Acaulospora</taxon>
    </lineage>
</organism>
<evidence type="ECO:0000313" key="2">
    <source>
        <dbReference type="EMBL" id="CAG8689271.1"/>
    </source>
</evidence>
<dbReference type="Proteomes" id="UP000789342">
    <property type="component" value="Unassembled WGS sequence"/>
</dbReference>
<feature type="non-terminal residue" evidence="2">
    <location>
        <position position="1"/>
    </location>
</feature>
<feature type="compositionally biased region" description="Acidic residues" evidence="1">
    <location>
        <begin position="175"/>
        <end position="194"/>
    </location>
</feature>
<dbReference type="EMBL" id="CAJVPV010014995">
    <property type="protein sequence ID" value="CAG8689271.1"/>
    <property type="molecule type" value="Genomic_DNA"/>
</dbReference>
<reference evidence="2" key="1">
    <citation type="submission" date="2021-06" db="EMBL/GenBank/DDBJ databases">
        <authorList>
            <person name="Kallberg Y."/>
            <person name="Tangrot J."/>
            <person name="Rosling A."/>
        </authorList>
    </citation>
    <scope>NUCLEOTIDE SEQUENCE</scope>
    <source>
        <strain evidence="2">CL551</strain>
    </source>
</reference>
<sequence length="218" mass="24446">IPPQNLFLPESRPKRREYYSGLSETSSLELHRRSIISLEYLMDNDKEAVYDLINYMADSDENGEELDGKERPSTSSSSAPATPYSSIPSANSGLSSQSTDAKKVTLKSNRKLSHFFGATYGQMFPDKVFGELLGDLEREIEESSKNGEVDRADAEGLIGQLKGLRVKSNKLGPVDSDEENDDDTSIEEESALTDDELLESIRKRLEQNRRKRDTLTQM</sequence>
<evidence type="ECO:0000313" key="3">
    <source>
        <dbReference type="Proteomes" id="UP000789342"/>
    </source>
</evidence>
<protein>
    <submittedName>
        <fullName evidence="2">18465_t:CDS:1</fullName>
    </submittedName>
</protein>
<feature type="region of interest" description="Disordered" evidence="1">
    <location>
        <begin position="1"/>
        <end position="24"/>
    </location>
</feature>
<feature type="region of interest" description="Disordered" evidence="1">
    <location>
        <begin position="159"/>
        <end position="194"/>
    </location>
</feature>
<feature type="region of interest" description="Disordered" evidence="1">
    <location>
        <begin position="60"/>
        <end position="101"/>
    </location>
</feature>
<dbReference type="AlphaFoldDB" id="A0A9N9ETA2"/>
<comment type="caution">
    <text evidence="2">The sequence shown here is derived from an EMBL/GenBank/DDBJ whole genome shotgun (WGS) entry which is preliminary data.</text>
</comment>
<name>A0A9N9ETA2_9GLOM</name>
<keyword evidence="3" id="KW-1185">Reference proteome</keyword>
<evidence type="ECO:0000256" key="1">
    <source>
        <dbReference type="SAM" id="MobiDB-lite"/>
    </source>
</evidence>
<feature type="compositionally biased region" description="Low complexity" evidence="1">
    <location>
        <begin position="73"/>
        <end position="90"/>
    </location>
</feature>
<gene>
    <name evidence="2" type="ORF">AMORRO_LOCUS11570</name>
</gene>
<accession>A0A9N9ETA2</accession>
<proteinExistence type="predicted"/>